<evidence type="ECO:0008006" key="2">
    <source>
        <dbReference type="Google" id="ProtNLM"/>
    </source>
</evidence>
<proteinExistence type="predicted"/>
<sequence>MQPTKEVRKRYGINHPEKIKENNDRTNKFAFRYKNKTIYLGYNPRKGICQICSKEGKTVLHHIKYDDENPLAHTTEVCYKCHKQIHDDIHKSNQEKAEKWDNEVTQMRMNEDNMSQDAENMEIVERLKKERNEHEPDHQCDRCQLLEKILEKKN</sequence>
<name>A0A0F8YV48_9ZZZZ</name>
<reference evidence="1" key="1">
    <citation type="journal article" date="2015" name="Nature">
        <title>Complex archaea that bridge the gap between prokaryotes and eukaryotes.</title>
        <authorList>
            <person name="Spang A."/>
            <person name="Saw J.H."/>
            <person name="Jorgensen S.L."/>
            <person name="Zaremba-Niedzwiedzka K."/>
            <person name="Martijn J."/>
            <person name="Lind A.E."/>
            <person name="van Eijk R."/>
            <person name="Schleper C."/>
            <person name="Guy L."/>
            <person name="Ettema T.J."/>
        </authorList>
    </citation>
    <scope>NUCLEOTIDE SEQUENCE</scope>
</reference>
<comment type="caution">
    <text evidence="1">The sequence shown here is derived from an EMBL/GenBank/DDBJ whole genome shotgun (WGS) entry which is preliminary data.</text>
</comment>
<accession>A0A0F8YV48</accession>
<dbReference type="AlphaFoldDB" id="A0A0F8YV48"/>
<evidence type="ECO:0000313" key="1">
    <source>
        <dbReference type="EMBL" id="KKK85333.1"/>
    </source>
</evidence>
<organism evidence="1">
    <name type="scientific">marine sediment metagenome</name>
    <dbReference type="NCBI Taxonomy" id="412755"/>
    <lineage>
        <taxon>unclassified sequences</taxon>
        <taxon>metagenomes</taxon>
        <taxon>ecological metagenomes</taxon>
    </lineage>
</organism>
<dbReference type="EMBL" id="LAZR01051358">
    <property type="protein sequence ID" value="KKK85333.1"/>
    <property type="molecule type" value="Genomic_DNA"/>
</dbReference>
<gene>
    <name evidence="1" type="ORF">LCGC14_2774360</name>
</gene>
<protein>
    <recommendedName>
        <fullName evidence="2">HNH domain-containing protein</fullName>
    </recommendedName>
</protein>